<dbReference type="KEGG" id="tel:tll0154"/>
<dbReference type="eggNOG" id="COG0589">
    <property type="taxonomic scope" value="Bacteria"/>
</dbReference>
<dbReference type="PANTHER" id="PTHR46268:SF8">
    <property type="entry name" value="UNIVERSAL STRESS PROTEIN SLL1388"/>
    <property type="match status" value="1"/>
</dbReference>
<dbReference type="SUPFAM" id="SSF52402">
    <property type="entry name" value="Adenine nucleotide alpha hydrolases-like"/>
    <property type="match status" value="1"/>
</dbReference>
<dbReference type="Proteomes" id="UP000000440">
    <property type="component" value="Chromosome"/>
</dbReference>
<dbReference type="CDD" id="cd00293">
    <property type="entry name" value="USP-like"/>
    <property type="match status" value="1"/>
</dbReference>
<proteinExistence type="inferred from homology"/>
<dbReference type="PATRIC" id="fig|197221.4.peg.160"/>
<dbReference type="InterPro" id="IPR006016">
    <property type="entry name" value="UspA"/>
</dbReference>
<gene>
    <name evidence="3" type="ordered locus">tll0154</name>
</gene>
<feature type="domain" description="UspA" evidence="2">
    <location>
        <begin position="52"/>
        <end position="190"/>
    </location>
</feature>
<dbReference type="STRING" id="197221.gene:10746734"/>
<evidence type="ECO:0000313" key="4">
    <source>
        <dbReference type="Proteomes" id="UP000000440"/>
    </source>
</evidence>
<dbReference type="AlphaFoldDB" id="Q8DMG4"/>
<dbReference type="EnsemblBacteria" id="BAC07707">
    <property type="protein sequence ID" value="BAC07707"/>
    <property type="gene ID" value="BAC07707"/>
</dbReference>
<evidence type="ECO:0000313" key="3">
    <source>
        <dbReference type="EMBL" id="BAC07707.1"/>
    </source>
</evidence>
<sequence>MFCLSPGWRSEKCETGCSPQKLVPLGVSSPSSIRLLPFCGRLGDCKYRVTGMFKTILVALDTSELSARVMAAVAQLNLDPDAQVILTHVISPVESGFGVSADRPSLHPQMGTYRSIEQHLQQFQRQLPCDSEIEIVNGDPVEEIVRLANIYRADLIVLGSRGLTGVERVVQGSVSSAVLADAPCSVLVVKPVET</sequence>
<evidence type="ECO:0000256" key="1">
    <source>
        <dbReference type="ARBA" id="ARBA00008791"/>
    </source>
</evidence>
<dbReference type="InterPro" id="IPR014729">
    <property type="entry name" value="Rossmann-like_a/b/a_fold"/>
</dbReference>
<dbReference type="Pfam" id="PF00582">
    <property type="entry name" value="Usp"/>
    <property type="match status" value="1"/>
</dbReference>
<dbReference type="EMBL" id="BA000039">
    <property type="protein sequence ID" value="BAC07707.1"/>
    <property type="molecule type" value="Genomic_DNA"/>
</dbReference>
<reference evidence="3 4" key="1">
    <citation type="journal article" date="2002" name="DNA Res.">
        <title>Complete genome structure of the thermophilic cyanobacterium Thermosynechococcus elongatus BP-1.</title>
        <authorList>
            <person name="Nakamura Y."/>
            <person name="Kaneko T."/>
            <person name="Sato S."/>
            <person name="Ikeuchi M."/>
            <person name="Katoh H."/>
            <person name="Sasamoto S."/>
            <person name="Watanabe A."/>
            <person name="Iriguchi M."/>
            <person name="Kawashima K."/>
            <person name="Kimura T."/>
            <person name="Kishida Y."/>
            <person name="Kiyokawa C."/>
            <person name="Kohara M."/>
            <person name="Matsumoto M."/>
            <person name="Matsuno A."/>
            <person name="Nakazaki N."/>
            <person name="Shimpo S."/>
            <person name="Sugimoto M."/>
            <person name="Takeuchi C."/>
            <person name="Yamada M."/>
            <person name="Tabata S."/>
        </authorList>
    </citation>
    <scope>NUCLEOTIDE SEQUENCE [LARGE SCALE GENOMIC DNA]</scope>
    <source>
        <strain evidence="4">IAM M-273 / NIES-2133 / BP-1</strain>
    </source>
</reference>
<organism evidence="3 4">
    <name type="scientific">Thermosynechococcus vestitus (strain NIES-2133 / IAM M-273 / BP-1)</name>
    <dbReference type="NCBI Taxonomy" id="197221"/>
    <lineage>
        <taxon>Bacteria</taxon>
        <taxon>Bacillati</taxon>
        <taxon>Cyanobacteriota</taxon>
        <taxon>Cyanophyceae</taxon>
        <taxon>Acaryochloridales</taxon>
        <taxon>Thermosynechococcaceae</taxon>
        <taxon>Thermosynechococcus</taxon>
    </lineage>
</organism>
<keyword evidence="4" id="KW-1185">Reference proteome</keyword>
<accession>Q8DMG4</accession>
<dbReference type="PRINTS" id="PR01438">
    <property type="entry name" value="UNVRSLSTRESS"/>
</dbReference>
<dbReference type="Gene3D" id="3.40.50.620">
    <property type="entry name" value="HUPs"/>
    <property type="match status" value="1"/>
</dbReference>
<dbReference type="PANTHER" id="PTHR46268">
    <property type="entry name" value="STRESS RESPONSE PROTEIN NHAX"/>
    <property type="match status" value="1"/>
</dbReference>
<name>Q8DMG4_THEVB</name>
<protein>
    <submittedName>
        <fullName evidence="3">Tll0154 protein</fullName>
    </submittedName>
</protein>
<dbReference type="InterPro" id="IPR006015">
    <property type="entry name" value="Universal_stress_UspA"/>
</dbReference>
<evidence type="ECO:0000259" key="2">
    <source>
        <dbReference type="Pfam" id="PF00582"/>
    </source>
</evidence>
<comment type="similarity">
    <text evidence="1">Belongs to the universal stress protein A family.</text>
</comment>